<dbReference type="Proteomes" id="UP000230233">
    <property type="component" value="Chromosome III"/>
</dbReference>
<feature type="transmembrane region" description="Helical" evidence="1">
    <location>
        <begin position="41"/>
        <end position="63"/>
    </location>
</feature>
<dbReference type="OrthoDB" id="5802373at2759"/>
<gene>
    <name evidence="2" type="primary">Cnig_chr_III.g11307</name>
    <name evidence="2" type="ORF">B9Z55_011307</name>
</gene>
<feature type="transmembrane region" description="Helical" evidence="1">
    <location>
        <begin position="69"/>
        <end position="91"/>
    </location>
</feature>
<reference evidence="3" key="1">
    <citation type="submission" date="2017-10" db="EMBL/GenBank/DDBJ databases">
        <title>Rapid genome shrinkage in a self-fertile nematode reveals novel sperm competition proteins.</title>
        <authorList>
            <person name="Yin D."/>
            <person name="Schwarz E.M."/>
            <person name="Thomas C.G."/>
            <person name="Felde R.L."/>
            <person name="Korf I.F."/>
            <person name="Cutter A.D."/>
            <person name="Schartner C.M."/>
            <person name="Ralston E.J."/>
            <person name="Meyer B.J."/>
            <person name="Haag E.S."/>
        </authorList>
    </citation>
    <scope>NUCLEOTIDE SEQUENCE [LARGE SCALE GENOMIC DNA]</scope>
    <source>
        <strain evidence="3">JU1422</strain>
    </source>
</reference>
<feature type="transmembrane region" description="Helical" evidence="1">
    <location>
        <begin position="122"/>
        <end position="140"/>
    </location>
</feature>
<keyword evidence="1" id="KW-0472">Membrane</keyword>
<evidence type="ECO:0000256" key="1">
    <source>
        <dbReference type="SAM" id="Phobius"/>
    </source>
</evidence>
<proteinExistence type="predicted"/>
<accession>A0A2G5UKF6</accession>
<keyword evidence="1" id="KW-0812">Transmembrane</keyword>
<name>A0A2G5UKF6_9PELO</name>
<organism evidence="2 3">
    <name type="scientific">Caenorhabditis nigoni</name>
    <dbReference type="NCBI Taxonomy" id="1611254"/>
    <lineage>
        <taxon>Eukaryota</taxon>
        <taxon>Metazoa</taxon>
        <taxon>Ecdysozoa</taxon>
        <taxon>Nematoda</taxon>
        <taxon>Chromadorea</taxon>
        <taxon>Rhabditida</taxon>
        <taxon>Rhabditina</taxon>
        <taxon>Rhabditomorpha</taxon>
        <taxon>Rhabditoidea</taxon>
        <taxon>Rhabditidae</taxon>
        <taxon>Peloderinae</taxon>
        <taxon>Caenorhabditis</taxon>
    </lineage>
</organism>
<comment type="caution">
    <text evidence="2">The sequence shown here is derived from an EMBL/GenBank/DDBJ whole genome shotgun (WGS) entry which is preliminary data.</text>
</comment>
<keyword evidence="1" id="KW-1133">Transmembrane helix</keyword>
<keyword evidence="3" id="KW-1185">Reference proteome</keyword>
<protein>
    <submittedName>
        <fullName evidence="2">Uncharacterized protein</fullName>
    </submittedName>
</protein>
<sequence>MTNEEGIHASPRPGFQDCRPVLVDEPKSCCTVLMEACKRSYVPSVLTILIYLLATAVIIIAMIFEDITIPRLLTGMLGLVIYIVVVFSIYFDFRRESQPQPDGDQRLLITQLKKVLFAKIKYHAIITWLSIVMIFTTPIADPDVLSIELVAVFVLMFVVIMLGVHAQTTNARLPGARV</sequence>
<dbReference type="AlphaFoldDB" id="A0A2G5UKF6"/>
<evidence type="ECO:0000313" key="3">
    <source>
        <dbReference type="Proteomes" id="UP000230233"/>
    </source>
</evidence>
<feature type="transmembrane region" description="Helical" evidence="1">
    <location>
        <begin position="146"/>
        <end position="164"/>
    </location>
</feature>
<dbReference type="EMBL" id="PDUG01000003">
    <property type="protein sequence ID" value="PIC39706.1"/>
    <property type="molecule type" value="Genomic_DNA"/>
</dbReference>
<evidence type="ECO:0000313" key="2">
    <source>
        <dbReference type="EMBL" id="PIC39706.1"/>
    </source>
</evidence>